<accession>A0A1R3GJI9</accession>
<evidence type="ECO:0000256" key="4">
    <source>
        <dbReference type="ARBA" id="ARBA00023069"/>
    </source>
</evidence>
<dbReference type="InterPro" id="IPR001611">
    <property type="entry name" value="Leu-rich_rpt"/>
</dbReference>
<dbReference type="FunFam" id="3.80.10.10:FF:000312">
    <property type="entry name" value="Protein phosphatases pp1 regulatory subunit, putative"/>
    <property type="match status" value="1"/>
</dbReference>
<keyword evidence="7" id="KW-1185">Reference proteome</keyword>
<gene>
    <name evidence="6" type="ORF">COLO4_34775</name>
</gene>
<dbReference type="InterPro" id="IPR050576">
    <property type="entry name" value="Cilia_flagella_integrity"/>
</dbReference>
<dbReference type="PANTHER" id="PTHR45973">
    <property type="entry name" value="PROTEIN PHOSPHATASE 1 REGULATORY SUBUNIT SDS22-RELATED"/>
    <property type="match status" value="1"/>
</dbReference>
<dbReference type="SMART" id="SM00365">
    <property type="entry name" value="LRR_SD22"/>
    <property type="match status" value="2"/>
</dbReference>
<keyword evidence="4" id="KW-0969">Cilium</keyword>
<name>A0A1R3GJI9_9ROSI</name>
<keyword evidence="2" id="KW-0433">Leucine-rich repeat</keyword>
<evidence type="ECO:0000313" key="7">
    <source>
        <dbReference type="Proteomes" id="UP000187203"/>
    </source>
</evidence>
<proteinExistence type="predicted"/>
<reference evidence="7" key="1">
    <citation type="submission" date="2013-09" db="EMBL/GenBank/DDBJ databases">
        <title>Corchorus olitorius genome sequencing.</title>
        <authorList>
            <person name="Alam M."/>
            <person name="Haque M.S."/>
            <person name="Islam M.S."/>
            <person name="Emdad E.M."/>
            <person name="Islam M.M."/>
            <person name="Ahmed B."/>
            <person name="Halim A."/>
            <person name="Hossen Q.M.M."/>
            <person name="Hossain M.Z."/>
            <person name="Ahmed R."/>
            <person name="Khan M.M."/>
            <person name="Islam R."/>
            <person name="Rashid M.M."/>
            <person name="Khan S.A."/>
            <person name="Rahman M.S."/>
            <person name="Alam M."/>
            <person name="Yahiya A.S."/>
            <person name="Khan M.S."/>
            <person name="Azam M.S."/>
            <person name="Haque T."/>
            <person name="Lashkar M.Z.H."/>
            <person name="Akhand A.I."/>
            <person name="Morshed G."/>
            <person name="Roy S."/>
            <person name="Uddin K.S."/>
            <person name="Rabeya T."/>
            <person name="Hossain A.S."/>
            <person name="Chowdhury A."/>
            <person name="Snigdha A.R."/>
            <person name="Mortoza M.S."/>
            <person name="Matin S.A."/>
            <person name="Hoque S.M.E."/>
            <person name="Islam M.K."/>
            <person name="Roy D.K."/>
            <person name="Haider R."/>
            <person name="Moosa M.M."/>
            <person name="Elias S.M."/>
            <person name="Hasan A.M."/>
            <person name="Jahan S."/>
            <person name="Shafiuddin M."/>
            <person name="Mahmood N."/>
            <person name="Shommy N.S."/>
        </authorList>
    </citation>
    <scope>NUCLEOTIDE SEQUENCE [LARGE SCALE GENOMIC DNA]</scope>
    <source>
        <strain evidence="7">cv. O-4</strain>
    </source>
</reference>
<dbReference type="STRING" id="93759.A0A1R3GJI9"/>
<evidence type="ECO:0000256" key="5">
    <source>
        <dbReference type="ARBA" id="ARBA00023273"/>
    </source>
</evidence>
<dbReference type="Pfam" id="PF12799">
    <property type="entry name" value="LRR_4"/>
    <property type="match status" value="1"/>
</dbReference>
<protein>
    <submittedName>
        <fullName evidence="6">Leucine rich repeat 4</fullName>
    </submittedName>
</protein>
<dbReference type="InterPro" id="IPR032675">
    <property type="entry name" value="LRR_dom_sf"/>
</dbReference>
<evidence type="ECO:0000313" key="6">
    <source>
        <dbReference type="EMBL" id="OMO58242.1"/>
    </source>
</evidence>
<dbReference type="EMBL" id="AWUE01022440">
    <property type="protein sequence ID" value="OMO58242.1"/>
    <property type="molecule type" value="Genomic_DNA"/>
</dbReference>
<comment type="subcellular location">
    <subcellularLocation>
        <location evidence="1">Cell projection</location>
        <location evidence="1">Cilium</location>
    </subcellularLocation>
</comment>
<organism evidence="6 7">
    <name type="scientific">Corchorus olitorius</name>
    <dbReference type="NCBI Taxonomy" id="93759"/>
    <lineage>
        <taxon>Eukaryota</taxon>
        <taxon>Viridiplantae</taxon>
        <taxon>Streptophyta</taxon>
        <taxon>Embryophyta</taxon>
        <taxon>Tracheophyta</taxon>
        <taxon>Spermatophyta</taxon>
        <taxon>Magnoliopsida</taxon>
        <taxon>eudicotyledons</taxon>
        <taxon>Gunneridae</taxon>
        <taxon>Pentapetalae</taxon>
        <taxon>rosids</taxon>
        <taxon>malvids</taxon>
        <taxon>Malvales</taxon>
        <taxon>Malvaceae</taxon>
        <taxon>Grewioideae</taxon>
        <taxon>Apeibeae</taxon>
        <taxon>Corchorus</taxon>
    </lineage>
</organism>
<dbReference type="OrthoDB" id="266138at2759"/>
<comment type="caution">
    <text evidence="6">The sequence shown here is derived from an EMBL/GenBank/DDBJ whole genome shotgun (WGS) entry which is preliminary data.</text>
</comment>
<dbReference type="AlphaFoldDB" id="A0A1R3GJI9"/>
<sequence>MEGLSTLVNLRVLDVSSNKLTSVNDIQNLTRLEDLWLNDNQIESLENIAEAVAGSREKLTTIYLENNPCAKSSNYSATLRQIFPNIEQIDSDVFA</sequence>
<dbReference type="PANTHER" id="PTHR45973:SF9">
    <property type="entry name" value="LEUCINE-RICH REPEAT-CONTAINING PROTEIN 46"/>
    <property type="match status" value="1"/>
</dbReference>
<dbReference type="InterPro" id="IPR025875">
    <property type="entry name" value="Leu-rich_rpt_4"/>
</dbReference>
<dbReference type="PROSITE" id="PS51450">
    <property type="entry name" value="LRR"/>
    <property type="match status" value="2"/>
</dbReference>
<dbReference type="SUPFAM" id="SSF52058">
    <property type="entry name" value="L domain-like"/>
    <property type="match status" value="1"/>
</dbReference>
<evidence type="ECO:0000256" key="1">
    <source>
        <dbReference type="ARBA" id="ARBA00004138"/>
    </source>
</evidence>
<evidence type="ECO:0000256" key="2">
    <source>
        <dbReference type="ARBA" id="ARBA00022614"/>
    </source>
</evidence>
<keyword evidence="5" id="KW-0966">Cell projection</keyword>
<evidence type="ECO:0000256" key="3">
    <source>
        <dbReference type="ARBA" id="ARBA00022737"/>
    </source>
</evidence>
<dbReference type="Gene3D" id="3.80.10.10">
    <property type="entry name" value="Ribonuclease Inhibitor"/>
    <property type="match status" value="1"/>
</dbReference>
<dbReference type="Proteomes" id="UP000187203">
    <property type="component" value="Unassembled WGS sequence"/>
</dbReference>
<keyword evidence="3" id="KW-0677">Repeat</keyword>